<dbReference type="Proteomes" id="UP001082899">
    <property type="component" value="Unassembled WGS sequence"/>
</dbReference>
<evidence type="ECO:0000313" key="2">
    <source>
        <dbReference type="Proteomes" id="UP001082899"/>
    </source>
</evidence>
<protein>
    <recommendedName>
        <fullName evidence="3">LysR family transcriptional regulator</fullName>
    </recommendedName>
</protein>
<gene>
    <name evidence="1" type="ORF">OVY01_07685</name>
</gene>
<proteinExistence type="predicted"/>
<comment type="caution">
    <text evidence="1">The sequence shown here is derived from an EMBL/GenBank/DDBJ whole genome shotgun (WGS) entry which is preliminary data.</text>
</comment>
<evidence type="ECO:0000313" key="1">
    <source>
        <dbReference type="EMBL" id="MCY0387114.1"/>
    </source>
</evidence>
<evidence type="ECO:0008006" key="3">
    <source>
        <dbReference type="Google" id="ProtNLM"/>
    </source>
</evidence>
<reference evidence="1" key="1">
    <citation type="submission" date="2022-11" db="EMBL/GenBank/DDBJ databases">
        <title>Robbsia betulipollinis sp. nov., isolated from pollen of birch (Betula pendula).</title>
        <authorList>
            <person name="Shi H."/>
            <person name="Ambika Manirajan B."/>
            <person name="Ratering S."/>
            <person name="Geissler-Plaum R."/>
            <person name="Schnell S."/>
        </authorList>
    </citation>
    <scope>NUCLEOTIDE SEQUENCE</scope>
    <source>
        <strain evidence="1">Bb-Pol-6</strain>
    </source>
</reference>
<accession>A0ABT3ZKQ1</accession>
<name>A0ABT3ZKQ1_9BURK</name>
<dbReference type="EMBL" id="JAPMXC010000001">
    <property type="protein sequence ID" value="MCY0387114.1"/>
    <property type="molecule type" value="Genomic_DNA"/>
</dbReference>
<dbReference type="RefSeq" id="WP_267846852.1">
    <property type="nucleotide sequence ID" value="NZ_JAPMXC010000001.1"/>
</dbReference>
<keyword evidence="2" id="KW-1185">Reference proteome</keyword>
<sequence>MPLRHPVLETAEAHPITRAGRRLSSAAARMLQLMTAQLRSLR</sequence>
<organism evidence="1 2">
    <name type="scientific">Robbsia betulipollinis</name>
    <dbReference type="NCBI Taxonomy" id="2981849"/>
    <lineage>
        <taxon>Bacteria</taxon>
        <taxon>Pseudomonadati</taxon>
        <taxon>Pseudomonadota</taxon>
        <taxon>Betaproteobacteria</taxon>
        <taxon>Burkholderiales</taxon>
        <taxon>Burkholderiaceae</taxon>
        <taxon>Robbsia</taxon>
    </lineage>
</organism>